<protein>
    <recommendedName>
        <fullName evidence="2">site-specific DNA-methyltransferase (adenine-specific)</fullName>
        <ecNumber evidence="2">2.1.1.72</ecNumber>
    </recommendedName>
</protein>
<dbReference type="GO" id="GO:0006298">
    <property type="term" value="P:mismatch repair"/>
    <property type="evidence" value="ECO:0007669"/>
    <property type="project" value="TreeGrafter"/>
</dbReference>
<keyword evidence="4 7" id="KW-0808">Transferase</keyword>
<accession>A0A7W6A5X5</accession>
<dbReference type="InterPro" id="IPR023095">
    <property type="entry name" value="Ade_MeTrfase_dom_2"/>
</dbReference>
<dbReference type="EMBL" id="JACIDA010000002">
    <property type="protein sequence ID" value="MBB3872302.1"/>
    <property type="molecule type" value="Genomic_DNA"/>
</dbReference>
<dbReference type="Pfam" id="PF02086">
    <property type="entry name" value="MethyltransfD12"/>
    <property type="match status" value="1"/>
</dbReference>
<comment type="catalytic activity">
    <reaction evidence="6">
        <text>a 2'-deoxyadenosine in DNA + S-adenosyl-L-methionine = an N(6)-methyl-2'-deoxyadenosine in DNA + S-adenosyl-L-homocysteine + H(+)</text>
        <dbReference type="Rhea" id="RHEA:15197"/>
        <dbReference type="Rhea" id="RHEA-COMP:12418"/>
        <dbReference type="Rhea" id="RHEA-COMP:12419"/>
        <dbReference type="ChEBI" id="CHEBI:15378"/>
        <dbReference type="ChEBI" id="CHEBI:57856"/>
        <dbReference type="ChEBI" id="CHEBI:59789"/>
        <dbReference type="ChEBI" id="CHEBI:90615"/>
        <dbReference type="ChEBI" id="CHEBI:90616"/>
        <dbReference type="EC" id="2.1.1.72"/>
    </reaction>
</comment>
<dbReference type="EC" id="2.1.1.72" evidence="2"/>
<dbReference type="Proteomes" id="UP000532936">
    <property type="component" value="Unassembled WGS sequence"/>
</dbReference>
<evidence type="ECO:0000256" key="5">
    <source>
        <dbReference type="ARBA" id="ARBA00022691"/>
    </source>
</evidence>
<dbReference type="SUPFAM" id="SSF53335">
    <property type="entry name" value="S-adenosyl-L-methionine-dependent methyltransferases"/>
    <property type="match status" value="1"/>
</dbReference>
<dbReference type="InterPro" id="IPR012327">
    <property type="entry name" value="MeTrfase_D12"/>
</dbReference>
<dbReference type="PANTHER" id="PTHR30481">
    <property type="entry name" value="DNA ADENINE METHYLASE"/>
    <property type="match status" value="1"/>
</dbReference>
<proteinExistence type="inferred from homology"/>
<dbReference type="GO" id="GO:0009007">
    <property type="term" value="F:site-specific DNA-methyltransferase (adenine-specific) activity"/>
    <property type="evidence" value="ECO:0007669"/>
    <property type="project" value="UniProtKB-EC"/>
</dbReference>
<dbReference type="InterPro" id="IPR029063">
    <property type="entry name" value="SAM-dependent_MTases_sf"/>
</dbReference>
<dbReference type="Gene3D" id="1.10.1020.10">
    <property type="entry name" value="Adenine-specific Methyltransferase, Domain 2"/>
    <property type="match status" value="1"/>
</dbReference>
<evidence type="ECO:0000256" key="3">
    <source>
        <dbReference type="ARBA" id="ARBA00022603"/>
    </source>
</evidence>
<dbReference type="GO" id="GO:0032259">
    <property type="term" value="P:methylation"/>
    <property type="evidence" value="ECO:0007669"/>
    <property type="project" value="UniProtKB-KW"/>
</dbReference>
<evidence type="ECO:0000256" key="6">
    <source>
        <dbReference type="ARBA" id="ARBA00047942"/>
    </source>
</evidence>
<evidence type="ECO:0000256" key="4">
    <source>
        <dbReference type="ARBA" id="ARBA00022679"/>
    </source>
</evidence>
<comment type="similarity">
    <text evidence="1">Belongs to the N(4)/N(6)-methyltransferase family.</text>
</comment>
<comment type="caution">
    <text evidence="7">The sequence shown here is derived from an EMBL/GenBank/DDBJ whole genome shotgun (WGS) entry which is preliminary data.</text>
</comment>
<dbReference type="PIRSF" id="PIRSF000398">
    <property type="entry name" value="M_m6A_EcoRV"/>
    <property type="match status" value="1"/>
</dbReference>
<keyword evidence="5" id="KW-0949">S-adenosyl-L-methionine</keyword>
<dbReference type="InterPro" id="IPR012263">
    <property type="entry name" value="M_m6A_EcoRV"/>
</dbReference>
<dbReference type="GO" id="GO:0009307">
    <property type="term" value="P:DNA restriction-modification system"/>
    <property type="evidence" value="ECO:0007669"/>
    <property type="project" value="InterPro"/>
</dbReference>
<evidence type="ECO:0000313" key="8">
    <source>
        <dbReference type="Proteomes" id="UP000532936"/>
    </source>
</evidence>
<evidence type="ECO:0000256" key="1">
    <source>
        <dbReference type="ARBA" id="ARBA00006594"/>
    </source>
</evidence>
<organism evidence="7 8">
    <name type="scientific">Brevundimonas mediterranea</name>
    <dbReference type="NCBI Taxonomy" id="74329"/>
    <lineage>
        <taxon>Bacteria</taxon>
        <taxon>Pseudomonadati</taxon>
        <taxon>Pseudomonadota</taxon>
        <taxon>Alphaproteobacteria</taxon>
        <taxon>Caulobacterales</taxon>
        <taxon>Caulobacteraceae</taxon>
        <taxon>Brevundimonas</taxon>
    </lineage>
</organism>
<gene>
    <name evidence="7" type="ORF">GGR11_001855</name>
</gene>
<dbReference type="AlphaFoldDB" id="A0A7W6A5X5"/>
<evidence type="ECO:0000313" key="7">
    <source>
        <dbReference type="EMBL" id="MBB3872302.1"/>
    </source>
</evidence>
<reference evidence="7 8" key="1">
    <citation type="submission" date="2020-08" db="EMBL/GenBank/DDBJ databases">
        <title>Genomic Encyclopedia of Type Strains, Phase IV (KMG-IV): sequencing the most valuable type-strain genomes for metagenomic binning, comparative biology and taxonomic classification.</title>
        <authorList>
            <person name="Goeker M."/>
        </authorList>
    </citation>
    <scope>NUCLEOTIDE SEQUENCE [LARGE SCALE GENOMIC DNA]</scope>
    <source>
        <strain evidence="7 8">DSM 14878</strain>
    </source>
</reference>
<dbReference type="GO" id="GO:1904047">
    <property type="term" value="F:S-adenosyl-L-methionine binding"/>
    <property type="evidence" value="ECO:0007669"/>
    <property type="project" value="TreeGrafter"/>
</dbReference>
<evidence type="ECO:0000256" key="2">
    <source>
        <dbReference type="ARBA" id="ARBA00011900"/>
    </source>
</evidence>
<dbReference type="PANTHER" id="PTHR30481:SF2">
    <property type="entry name" value="SITE-SPECIFIC DNA-METHYLTRANSFERASE (ADENINE-SPECIFIC)"/>
    <property type="match status" value="1"/>
</dbReference>
<keyword evidence="3 7" id="KW-0489">Methyltransferase</keyword>
<sequence length="272" mass="30439">MAAYVAEFIETNCLVGIAFCEPFAGSAAVSRHLLSKNLVDHAYLYEIDPGLYSFWKSAFDNTDELIDRVYSTKATLDEFDRQTAVLSDRGESNFRTLDKGFAFLFLNRTSYSGIVGAGPIGGRSQASDYPIDCRYNARALASQIRALSLIGPRVTVSNSDGIAAISEAGPNIFIYADPPYFSNGKKFYRDYFKVFDHYRLRKGLINSRAHWLLSYDYDHKVEYLYRNIPSSIISLYHSARAAGAKKELLVSPLGFNRRVAETVMDLPLVSLA</sequence>
<dbReference type="Gene3D" id="3.40.50.150">
    <property type="entry name" value="Vaccinia Virus protein VP39"/>
    <property type="match status" value="1"/>
</dbReference>
<name>A0A7W6A5X5_9CAUL</name>
<dbReference type="GO" id="GO:0043565">
    <property type="term" value="F:sequence-specific DNA binding"/>
    <property type="evidence" value="ECO:0007669"/>
    <property type="project" value="TreeGrafter"/>
</dbReference>